<reference evidence="3" key="1">
    <citation type="journal article" date="2021" name="Nat. Commun.">
        <title>Genetic determinants of endophytism in the Arabidopsis root mycobiome.</title>
        <authorList>
            <person name="Mesny F."/>
            <person name="Miyauchi S."/>
            <person name="Thiergart T."/>
            <person name="Pickel B."/>
            <person name="Atanasova L."/>
            <person name="Karlsson M."/>
            <person name="Huettel B."/>
            <person name="Barry K.W."/>
            <person name="Haridas S."/>
            <person name="Chen C."/>
            <person name="Bauer D."/>
            <person name="Andreopoulos W."/>
            <person name="Pangilinan J."/>
            <person name="LaButti K."/>
            <person name="Riley R."/>
            <person name="Lipzen A."/>
            <person name="Clum A."/>
            <person name="Drula E."/>
            <person name="Henrissat B."/>
            <person name="Kohler A."/>
            <person name="Grigoriev I.V."/>
            <person name="Martin F.M."/>
            <person name="Hacquard S."/>
        </authorList>
    </citation>
    <scope>NUCLEOTIDE SEQUENCE</scope>
    <source>
        <strain evidence="3">MPI-CAGE-AT-0147</strain>
    </source>
</reference>
<evidence type="ECO:0000313" key="4">
    <source>
        <dbReference type="Proteomes" id="UP000738349"/>
    </source>
</evidence>
<keyword evidence="4" id="KW-1185">Reference proteome</keyword>
<dbReference type="OrthoDB" id="5620at2759"/>
<dbReference type="PANTHER" id="PTHR37540:SF5">
    <property type="entry name" value="TRANSCRIPTION FACTOR DOMAIN-CONTAINING PROTEIN"/>
    <property type="match status" value="1"/>
</dbReference>
<dbReference type="EMBL" id="JAGMUV010000001">
    <property type="protein sequence ID" value="KAH7176441.1"/>
    <property type="molecule type" value="Genomic_DNA"/>
</dbReference>
<protein>
    <submittedName>
        <fullName evidence="3">Uncharacterized protein</fullName>
    </submittedName>
</protein>
<gene>
    <name evidence="3" type="ORF">EDB81DRAFT_37583</name>
</gene>
<feature type="compositionally biased region" description="Basic residues" evidence="2">
    <location>
        <begin position="25"/>
        <end position="39"/>
    </location>
</feature>
<dbReference type="Proteomes" id="UP000738349">
    <property type="component" value="Unassembled WGS sequence"/>
</dbReference>
<evidence type="ECO:0000313" key="3">
    <source>
        <dbReference type="EMBL" id="KAH7176441.1"/>
    </source>
</evidence>
<feature type="region of interest" description="Disordered" evidence="2">
    <location>
        <begin position="19"/>
        <end position="60"/>
    </location>
</feature>
<dbReference type="PANTHER" id="PTHR37540">
    <property type="entry name" value="TRANSCRIPTION FACTOR (ACR-2), PUTATIVE-RELATED-RELATED"/>
    <property type="match status" value="1"/>
</dbReference>
<sequence>MDGPSRNAFQFVQLSHPQDAASWRRQVRSHAAKNSRARQQRVIQYQEGKAKETQDSRAKEALYQSEHPQEHGILVTGSVTTVLGAARTDPFDTFVRKLSKFESFLFDHFVNQVVLHVVTCYPMNPMDEADFRQGMATHWVRLASTDVGMLASLFLASCRNLANFQHAEFYTAAMLRYKGECIVTLKSALAQEDGVVSDVTITKTLVLASEALLAGDHAATQQHSQAAKKMVAMRGGMETLGMNGFMKKLIIWFFRNPEKNGNSLLVPSCIVSAPNTDVGLVNAPMD</sequence>
<evidence type="ECO:0000256" key="2">
    <source>
        <dbReference type="SAM" id="MobiDB-lite"/>
    </source>
</evidence>
<name>A0A9P9JJ99_9HYPO</name>
<keyword evidence="1" id="KW-0539">Nucleus</keyword>
<feature type="compositionally biased region" description="Basic and acidic residues" evidence="2">
    <location>
        <begin position="48"/>
        <end position="60"/>
    </location>
</feature>
<dbReference type="Pfam" id="PF11951">
    <property type="entry name" value="Fungal_trans_2"/>
    <property type="match status" value="1"/>
</dbReference>
<accession>A0A9P9JJ99</accession>
<dbReference type="InterPro" id="IPR021858">
    <property type="entry name" value="Fun_TF"/>
</dbReference>
<organism evidence="3 4">
    <name type="scientific">Dactylonectria macrodidyma</name>
    <dbReference type="NCBI Taxonomy" id="307937"/>
    <lineage>
        <taxon>Eukaryota</taxon>
        <taxon>Fungi</taxon>
        <taxon>Dikarya</taxon>
        <taxon>Ascomycota</taxon>
        <taxon>Pezizomycotina</taxon>
        <taxon>Sordariomycetes</taxon>
        <taxon>Hypocreomycetidae</taxon>
        <taxon>Hypocreales</taxon>
        <taxon>Nectriaceae</taxon>
        <taxon>Dactylonectria</taxon>
    </lineage>
</organism>
<dbReference type="AlphaFoldDB" id="A0A9P9JJ99"/>
<proteinExistence type="predicted"/>
<evidence type="ECO:0000256" key="1">
    <source>
        <dbReference type="ARBA" id="ARBA00023242"/>
    </source>
</evidence>
<comment type="caution">
    <text evidence="3">The sequence shown here is derived from an EMBL/GenBank/DDBJ whole genome shotgun (WGS) entry which is preliminary data.</text>
</comment>